<organism evidence="2">
    <name type="scientific">Tanacetum cinerariifolium</name>
    <name type="common">Dalmatian daisy</name>
    <name type="synonym">Chrysanthemum cinerariifolium</name>
    <dbReference type="NCBI Taxonomy" id="118510"/>
    <lineage>
        <taxon>Eukaryota</taxon>
        <taxon>Viridiplantae</taxon>
        <taxon>Streptophyta</taxon>
        <taxon>Embryophyta</taxon>
        <taxon>Tracheophyta</taxon>
        <taxon>Spermatophyta</taxon>
        <taxon>Magnoliopsida</taxon>
        <taxon>eudicotyledons</taxon>
        <taxon>Gunneridae</taxon>
        <taxon>Pentapetalae</taxon>
        <taxon>asterids</taxon>
        <taxon>campanulids</taxon>
        <taxon>Asterales</taxon>
        <taxon>Asteraceae</taxon>
        <taxon>Asteroideae</taxon>
        <taxon>Anthemideae</taxon>
        <taxon>Anthemidinae</taxon>
        <taxon>Tanacetum</taxon>
    </lineage>
</organism>
<dbReference type="AlphaFoldDB" id="A0A699UFI6"/>
<feature type="compositionally biased region" description="Polar residues" evidence="1">
    <location>
        <begin position="1"/>
        <end position="13"/>
    </location>
</feature>
<protein>
    <submittedName>
        <fullName evidence="2">Uncharacterized protein</fullName>
    </submittedName>
</protein>
<reference evidence="2" key="1">
    <citation type="journal article" date="2019" name="Sci. Rep.">
        <title>Draft genome of Tanacetum cinerariifolium, the natural source of mosquito coil.</title>
        <authorList>
            <person name="Yamashiro T."/>
            <person name="Shiraishi A."/>
            <person name="Satake H."/>
            <person name="Nakayama K."/>
        </authorList>
    </citation>
    <scope>NUCLEOTIDE SEQUENCE</scope>
</reference>
<comment type="caution">
    <text evidence="2">The sequence shown here is derived from an EMBL/GenBank/DDBJ whole genome shotgun (WGS) entry which is preliminary data.</text>
</comment>
<proteinExistence type="predicted"/>
<sequence>MTLASSTGMSISRNGRAHGDIGGVLPAETEGVLPAETEELME</sequence>
<evidence type="ECO:0000313" key="2">
    <source>
        <dbReference type="EMBL" id="GFD20521.1"/>
    </source>
</evidence>
<dbReference type="EMBL" id="BKCJ011322730">
    <property type="protein sequence ID" value="GFD20521.1"/>
    <property type="molecule type" value="Genomic_DNA"/>
</dbReference>
<feature type="region of interest" description="Disordered" evidence="1">
    <location>
        <begin position="1"/>
        <end position="42"/>
    </location>
</feature>
<gene>
    <name evidence="2" type="ORF">Tci_892490</name>
</gene>
<name>A0A699UFI6_TANCI</name>
<evidence type="ECO:0000256" key="1">
    <source>
        <dbReference type="SAM" id="MobiDB-lite"/>
    </source>
</evidence>
<feature type="non-terminal residue" evidence="2">
    <location>
        <position position="42"/>
    </location>
</feature>
<accession>A0A699UFI6</accession>